<feature type="domain" description="AAA+ ATPase" evidence="13">
    <location>
        <begin position="37"/>
        <end position="183"/>
    </location>
</feature>
<dbReference type="Gene3D" id="3.40.50.300">
    <property type="entry name" value="P-loop containing nucleotide triphosphate hydrolases"/>
    <property type="match status" value="1"/>
</dbReference>
<evidence type="ECO:0000259" key="13">
    <source>
        <dbReference type="SMART" id="SM00382"/>
    </source>
</evidence>
<keyword evidence="7" id="KW-0547">Nucleotide-binding</keyword>
<organism evidence="14 15">
    <name type="scientific">Salsuginibacillus halophilus</name>
    <dbReference type="NCBI Taxonomy" id="517424"/>
    <lineage>
        <taxon>Bacteria</taxon>
        <taxon>Bacillati</taxon>
        <taxon>Bacillota</taxon>
        <taxon>Bacilli</taxon>
        <taxon>Bacillales</taxon>
        <taxon>Bacillaceae</taxon>
        <taxon>Salsuginibacillus</taxon>
    </lineage>
</organism>
<keyword evidence="8" id="KW-0862">Zinc</keyword>
<evidence type="ECO:0000256" key="10">
    <source>
        <dbReference type="ARBA" id="ARBA00022932"/>
    </source>
</evidence>
<dbReference type="CDD" id="cd18137">
    <property type="entry name" value="HLD_clamp_pol_III_gamma_tau"/>
    <property type="match status" value="1"/>
</dbReference>
<dbReference type="CDD" id="cd00009">
    <property type="entry name" value="AAA"/>
    <property type="match status" value="1"/>
</dbReference>
<dbReference type="InterPro" id="IPR001270">
    <property type="entry name" value="ClpA/B"/>
</dbReference>
<feature type="compositionally biased region" description="Polar residues" evidence="12">
    <location>
        <begin position="403"/>
        <end position="421"/>
    </location>
</feature>
<dbReference type="InterPro" id="IPR045085">
    <property type="entry name" value="HLD_clamp_pol_III_gamma_tau"/>
</dbReference>
<evidence type="ECO:0000313" key="15">
    <source>
        <dbReference type="Proteomes" id="UP000242310"/>
    </source>
</evidence>
<dbReference type="InterPro" id="IPR008921">
    <property type="entry name" value="DNA_pol3_clamp-load_cplx_C"/>
</dbReference>
<dbReference type="NCBIfam" id="NF004046">
    <property type="entry name" value="PRK05563.1"/>
    <property type="match status" value="1"/>
</dbReference>
<keyword evidence="10" id="KW-0239">DNA-directed DNA polymerase</keyword>
<evidence type="ECO:0000256" key="3">
    <source>
        <dbReference type="ARBA" id="ARBA00022679"/>
    </source>
</evidence>
<dbReference type="InterPro" id="IPR027417">
    <property type="entry name" value="P-loop_NTPase"/>
</dbReference>
<dbReference type="SUPFAM" id="SSF48019">
    <property type="entry name" value="post-AAA+ oligomerization domain-like"/>
    <property type="match status" value="1"/>
</dbReference>
<evidence type="ECO:0000256" key="12">
    <source>
        <dbReference type="SAM" id="MobiDB-lite"/>
    </source>
</evidence>
<comment type="catalytic activity">
    <reaction evidence="11">
        <text>DNA(n) + a 2'-deoxyribonucleoside 5'-triphosphate = DNA(n+1) + diphosphate</text>
        <dbReference type="Rhea" id="RHEA:22508"/>
        <dbReference type="Rhea" id="RHEA-COMP:17339"/>
        <dbReference type="Rhea" id="RHEA-COMP:17340"/>
        <dbReference type="ChEBI" id="CHEBI:33019"/>
        <dbReference type="ChEBI" id="CHEBI:61560"/>
        <dbReference type="ChEBI" id="CHEBI:173112"/>
        <dbReference type="EC" id="2.7.7.7"/>
    </reaction>
</comment>
<dbReference type="AlphaFoldDB" id="A0A2P8HID2"/>
<dbReference type="NCBIfam" id="TIGR02397">
    <property type="entry name" value="dnaX_nterm"/>
    <property type="match status" value="1"/>
</dbReference>
<dbReference type="PRINTS" id="PR00300">
    <property type="entry name" value="CLPPROTEASEA"/>
</dbReference>
<keyword evidence="15" id="KW-1185">Reference proteome</keyword>
<evidence type="ECO:0000256" key="2">
    <source>
        <dbReference type="ARBA" id="ARBA00012417"/>
    </source>
</evidence>
<dbReference type="Pfam" id="PF22608">
    <property type="entry name" value="DNAX_ATPase_lid"/>
    <property type="match status" value="1"/>
</dbReference>
<dbReference type="GO" id="GO:0005524">
    <property type="term" value="F:ATP binding"/>
    <property type="evidence" value="ECO:0007669"/>
    <property type="project" value="UniProtKB-KW"/>
</dbReference>
<protein>
    <recommendedName>
        <fullName evidence="2">DNA-directed DNA polymerase</fullName>
        <ecNumber evidence="2">2.7.7.7</ecNumber>
    </recommendedName>
</protein>
<dbReference type="Gene3D" id="1.20.272.10">
    <property type="match status" value="1"/>
</dbReference>
<dbReference type="FunFam" id="3.40.50.300:FF:000014">
    <property type="entry name" value="DNA polymerase III subunit gamma/tau"/>
    <property type="match status" value="1"/>
</dbReference>
<dbReference type="OrthoDB" id="9810148at2"/>
<dbReference type="PANTHER" id="PTHR11669">
    <property type="entry name" value="REPLICATION FACTOR C / DNA POLYMERASE III GAMMA-TAU SUBUNIT"/>
    <property type="match status" value="1"/>
</dbReference>
<name>A0A2P8HID2_9BACI</name>
<dbReference type="InterPro" id="IPR022754">
    <property type="entry name" value="DNA_pol_III_gamma-3"/>
</dbReference>
<evidence type="ECO:0000256" key="1">
    <source>
        <dbReference type="ARBA" id="ARBA00006360"/>
    </source>
</evidence>
<dbReference type="SUPFAM" id="SSF52540">
    <property type="entry name" value="P-loop containing nucleoside triphosphate hydrolases"/>
    <property type="match status" value="1"/>
</dbReference>
<keyword evidence="3" id="KW-0808">Transferase</keyword>
<dbReference type="EMBL" id="PYAV01000006">
    <property type="protein sequence ID" value="PSL45965.1"/>
    <property type="molecule type" value="Genomic_DNA"/>
</dbReference>
<feature type="compositionally biased region" description="Acidic residues" evidence="12">
    <location>
        <begin position="547"/>
        <end position="558"/>
    </location>
</feature>
<evidence type="ECO:0000256" key="7">
    <source>
        <dbReference type="ARBA" id="ARBA00022741"/>
    </source>
</evidence>
<dbReference type="InterPro" id="IPR038454">
    <property type="entry name" value="DnaA_N_sf"/>
</dbReference>
<evidence type="ECO:0000256" key="9">
    <source>
        <dbReference type="ARBA" id="ARBA00022840"/>
    </source>
</evidence>
<evidence type="ECO:0000313" key="14">
    <source>
        <dbReference type="EMBL" id="PSL45965.1"/>
    </source>
</evidence>
<keyword evidence="5" id="KW-0235">DNA replication</keyword>
<dbReference type="GO" id="GO:0003677">
    <property type="term" value="F:DNA binding"/>
    <property type="evidence" value="ECO:0007669"/>
    <property type="project" value="InterPro"/>
</dbReference>
<comment type="caution">
    <text evidence="14">The sequence shown here is derived from an EMBL/GenBank/DDBJ whole genome shotgun (WGS) entry which is preliminary data.</text>
</comment>
<dbReference type="Pfam" id="PF12169">
    <property type="entry name" value="DNA_pol3_gamma3"/>
    <property type="match status" value="1"/>
</dbReference>
<dbReference type="GO" id="GO:0046872">
    <property type="term" value="F:metal ion binding"/>
    <property type="evidence" value="ECO:0007669"/>
    <property type="project" value="UniProtKB-KW"/>
</dbReference>
<evidence type="ECO:0000256" key="6">
    <source>
        <dbReference type="ARBA" id="ARBA00022723"/>
    </source>
</evidence>
<reference evidence="14 15" key="1">
    <citation type="submission" date="2018-03" db="EMBL/GenBank/DDBJ databases">
        <title>Genomic Encyclopedia of Type Strains, Phase III (KMG-III): the genomes of soil and plant-associated and newly described type strains.</title>
        <authorList>
            <person name="Whitman W."/>
        </authorList>
    </citation>
    <scope>NUCLEOTIDE SEQUENCE [LARGE SCALE GENOMIC DNA]</scope>
    <source>
        <strain evidence="14 15">CGMCC 1.07653</strain>
    </source>
</reference>
<evidence type="ECO:0000256" key="8">
    <source>
        <dbReference type="ARBA" id="ARBA00022833"/>
    </source>
</evidence>
<dbReference type="PANTHER" id="PTHR11669:SF0">
    <property type="entry name" value="PROTEIN STICHEL-LIKE 2"/>
    <property type="match status" value="1"/>
</dbReference>
<comment type="similarity">
    <text evidence="1">Belongs to the DnaX/STICHEL family.</text>
</comment>
<keyword evidence="4" id="KW-0548">Nucleotidyltransferase</keyword>
<dbReference type="GO" id="GO:0009360">
    <property type="term" value="C:DNA polymerase III complex"/>
    <property type="evidence" value="ECO:0007669"/>
    <property type="project" value="InterPro"/>
</dbReference>
<dbReference type="Pfam" id="PF13177">
    <property type="entry name" value="DNA_pol3_delta2"/>
    <property type="match status" value="1"/>
</dbReference>
<dbReference type="InterPro" id="IPR012763">
    <property type="entry name" value="DNA_pol_III_sug/sutau_N"/>
</dbReference>
<feature type="region of interest" description="Disordered" evidence="12">
    <location>
        <begin position="392"/>
        <end position="426"/>
    </location>
</feature>
<evidence type="ECO:0000256" key="5">
    <source>
        <dbReference type="ARBA" id="ARBA00022705"/>
    </source>
</evidence>
<dbReference type="GO" id="GO:0003887">
    <property type="term" value="F:DNA-directed DNA polymerase activity"/>
    <property type="evidence" value="ECO:0007669"/>
    <property type="project" value="UniProtKB-KW"/>
</dbReference>
<sequence>MAYQALYRVWRPQQLSDMVGQEHITKTLQNALVKEQLSHAYLFSGPRGTGKTSAAKIMAKAMNCEQAPAPEPCNVCTACTGIQDGSVVDVVEIDAASNNGVDEIRYIREHVMSSPRDVRYKVYIIDEVHMLSTGAFNALLKTLEEPPGHVVFMMATTEPHKIPLTILSRLQRFDFKRITQQALMDRSRYILEASGVSIEERALAAVSRAAEGGMRDALSLLDQAVSFADGTIQEADVLALTGSVSGAFLSDVIEAIRKQETSQAVEAADRLIQDGKDPLRFMEDIIYFVRDLLLHQSAPGLEHVLDRAEADEGFSSLAQAVDASWCYDVIAVCNQYFQEMKQSNHPKIHLELALIHLCRLEAKPETAEGGGAAVDALEKKIEQLENEISRLKSEGVPAAKEAANQTQPERSPQPRRQTSGSKDAKRVEAMLAEASKEQRQYLLEQWGSVLAQVKSQSVPAHAWLSDAKPAAVSSSAFTLVFQNEMHRGMVDTKFRELVEQTVAKATGSERELLTLLNPQWEKLVEAYKESPQPQQQPSGDPTGAVNDEVESASEDPLVDEAVKRFGEELIEVKDN</sequence>
<dbReference type="InterPro" id="IPR003593">
    <property type="entry name" value="AAA+_ATPase"/>
</dbReference>
<keyword evidence="9" id="KW-0067">ATP-binding</keyword>
<dbReference type="Proteomes" id="UP000242310">
    <property type="component" value="Unassembled WGS sequence"/>
</dbReference>
<dbReference type="Gene3D" id="3.30.300.180">
    <property type="match status" value="1"/>
</dbReference>
<keyword evidence="6" id="KW-0479">Metal-binding</keyword>
<dbReference type="InterPro" id="IPR050238">
    <property type="entry name" value="DNA_Rep/Repair_Clamp_Loader"/>
</dbReference>
<dbReference type="SMART" id="SM00382">
    <property type="entry name" value="AAA"/>
    <property type="match status" value="1"/>
</dbReference>
<dbReference type="Gene3D" id="1.10.8.60">
    <property type="match status" value="1"/>
</dbReference>
<evidence type="ECO:0000256" key="11">
    <source>
        <dbReference type="ARBA" id="ARBA00049244"/>
    </source>
</evidence>
<feature type="region of interest" description="Disordered" evidence="12">
    <location>
        <begin position="527"/>
        <end position="558"/>
    </location>
</feature>
<dbReference type="EC" id="2.7.7.7" evidence="2"/>
<accession>A0A2P8HID2</accession>
<proteinExistence type="inferred from homology"/>
<evidence type="ECO:0000256" key="4">
    <source>
        <dbReference type="ARBA" id="ARBA00022695"/>
    </source>
</evidence>
<dbReference type="RefSeq" id="WP_106588634.1">
    <property type="nucleotide sequence ID" value="NZ_PYAV01000006.1"/>
</dbReference>
<dbReference type="GO" id="GO:0006261">
    <property type="term" value="P:DNA-templated DNA replication"/>
    <property type="evidence" value="ECO:0007669"/>
    <property type="project" value="TreeGrafter"/>
</dbReference>
<gene>
    <name evidence="14" type="ORF">B0H94_106226</name>
</gene>